<protein>
    <submittedName>
        <fullName evidence="1">Uncharacterized protein</fullName>
    </submittedName>
</protein>
<evidence type="ECO:0000313" key="2">
    <source>
        <dbReference type="Proteomes" id="UP000015104"/>
    </source>
</evidence>
<proteinExistence type="predicted"/>
<dbReference type="EnsemblMetazoa" id="tetur20g01730.1">
    <property type="protein sequence ID" value="tetur20g01730.1"/>
    <property type="gene ID" value="tetur20g01730"/>
</dbReference>
<dbReference type="EMBL" id="CAEY01000513">
    <property type="status" value="NOT_ANNOTATED_CDS"/>
    <property type="molecule type" value="Genomic_DNA"/>
</dbReference>
<sequence length="40" mass="4864">MYFEDSLDTIYSLLTITCITDYLQFYKDIWLTGDREAYKD</sequence>
<accession>T1KT30</accession>
<reference evidence="1" key="2">
    <citation type="submission" date="2015-06" db="UniProtKB">
        <authorList>
            <consortium name="EnsemblMetazoa"/>
        </authorList>
    </citation>
    <scope>IDENTIFICATION</scope>
</reference>
<dbReference type="AlphaFoldDB" id="T1KT30"/>
<reference evidence="2" key="1">
    <citation type="submission" date="2011-08" db="EMBL/GenBank/DDBJ databases">
        <authorList>
            <person name="Rombauts S."/>
        </authorList>
    </citation>
    <scope>NUCLEOTIDE SEQUENCE</scope>
    <source>
        <strain evidence="2">London</strain>
    </source>
</reference>
<dbReference type="HOGENOM" id="CLU_3300020_0_0_1"/>
<name>T1KT30_TETUR</name>
<keyword evidence="2" id="KW-1185">Reference proteome</keyword>
<dbReference type="Proteomes" id="UP000015104">
    <property type="component" value="Unassembled WGS sequence"/>
</dbReference>
<organism evidence="1 2">
    <name type="scientific">Tetranychus urticae</name>
    <name type="common">Two-spotted spider mite</name>
    <dbReference type="NCBI Taxonomy" id="32264"/>
    <lineage>
        <taxon>Eukaryota</taxon>
        <taxon>Metazoa</taxon>
        <taxon>Ecdysozoa</taxon>
        <taxon>Arthropoda</taxon>
        <taxon>Chelicerata</taxon>
        <taxon>Arachnida</taxon>
        <taxon>Acari</taxon>
        <taxon>Acariformes</taxon>
        <taxon>Trombidiformes</taxon>
        <taxon>Prostigmata</taxon>
        <taxon>Eleutherengona</taxon>
        <taxon>Raphignathae</taxon>
        <taxon>Tetranychoidea</taxon>
        <taxon>Tetranychidae</taxon>
        <taxon>Tetranychus</taxon>
    </lineage>
</organism>
<evidence type="ECO:0000313" key="1">
    <source>
        <dbReference type="EnsemblMetazoa" id="tetur20g01730.1"/>
    </source>
</evidence>